<organism evidence="3 4">
    <name type="scientific">Diatraea saccharalis</name>
    <name type="common">sugarcane borer</name>
    <dbReference type="NCBI Taxonomy" id="40085"/>
    <lineage>
        <taxon>Eukaryota</taxon>
        <taxon>Metazoa</taxon>
        <taxon>Ecdysozoa</taxon>
        <taxon>Arthropoda</taxon>
        <taxon>Hexapoda</taxon>
        <taxon>Insecta</taxon>
        <taxon>Pterygota</taxon>
        <taxon>Neoptera</taxon>
        <taxon>Endopterygota</taxon>
        <taxon>Lepidoptera</taxon>
        <taxon>Glossata</taxon>
        <taxon>Ditrysia</taxon>
        <taxon>Pyraloidea</taxon>
        <taxon>Crambidae</taxon>
        <taxon>Crambinae</taxon>
        <taxon>Diatraea</taxon>
    </lineage>
</organism>
<evidence type="ECO:0000256" key="1">
    <source>
        <dbReference type="SAM" id="Coils"/>
    </source>
</evidence>
<dbReference type="InterPro" id="IPR057251">
    <property type="entry name" value="FP_C"/>
</dbReference>
<dbReference type="EMBL" id="OU893335">
    <property type="protein sequence ID" value="CAG9791737.1"/>
    <property type="molecule type" value="Genomic_DNA"/>
</dbReference>
<feature type="domain" description="FP protein C-terminal" evidence="2">
    <location>
        <begin position="307"/>
        <end position="359"/>
    </location>
</feature>
<evidence type="ECO:0000313" key="3">
    <source>
        <dbReference type="EMBL" id="CAG9791737.1"/>
    </source>
</evidence>
<dbReference type="CDD" id="cd15489">
    <property type="entry name" value="PHD_SF"/>
    <property type="match status" value="1"/>
</dbReference>
<sequence>MSNTDIICGGCRKSIEDRRYLRCSACRLYYDLDCANVSEQRFYNTMSTDYKKVWKCVICASQQPKVDNTNTPVRGTAVGVTVQRGAAVDTSLNLDLDYMNDTAHNMTIEMTDFQAFVMEMRAFREEMREEMRVNRLEMKRLNDAIAALTGRVTECEGQVDVLRERCNKIEAQLSAEKADNTTLVAEIDNLKLALNDRDQDLLFTDLELTCIPEQVNKNLQHLIGTVATKLGVELAEQDVVSAVRVGRILDATQTPGVLRVRPIVVRLARRAVRDRLLEAARVRRGVTTEGLGLPGRPCQFFFNERLTKSNRQLFRRARQLGRDRGWRYVWTRNGRIYARQYPGVGSVRHTIRSEADLGRVFGLDAI</sequence>
<evidence type="ECO:0000259" key="2">
    <source>
        <dbReference type="Pfam" id="PF25298"/>
    </source>
</evidence>
<dbReference type="InterPro" id="IPR013083">
    <property type="entry name" value="Znf_RING/FYVE/PHD"/>
</dbReference>
<reference evidence="3" key="2">
    <citation type="submission" date="2022-10" db="EMBL/GenBank/DDBJ databases">
        <authorList>
            <consortium name="ENA_rothamsted_submissions"/>
            <consortium name="culmorum"/>
            <person name="King R."/>
        </authorList>
    </citation>
    <scope>NUCLEOTIDE SEQUENCE</scope>
</reference>
<feature type="coiled-coil region" evidence="1">
    <location>
        <begin position="124"/>
        <end position="179"/>
    </location>
</feature>
<dbReference type="SUPFAM" id="SSF57903">
    <property type="entry name" value="FYVE/PHD zinc finger"/>
    <property type="match status" value="1"/>
</dbReference>
<dbReference type="Gene3D" id="1.20.5.340">
    <property type="match status" value="1"/>
</dbReference>
<keyword evidence="1" id="KW-0175">Coiled coil</keyword>
<dbReference type="AlphaFoldDB" id="A0A9N9R8J7"/>
<gene>
    <name evidence="3" type="ORF">DIATSA_LOCUS9332</name>
</gene>
<evidence type="ECO:0000313" key="4">
    <source>
        <dbReference type="Proteomes" id="UP001153714"/>
    </source>
</evidence>
<keyword evidence="4" id="KW-1185">Reference proteome</keyword>
<dbReference type="Gene3D" id="3.30.40.10">
    <property type="entry name" value="Zinc/RING finger domain, C3HC4 (zinc finger)"/>
    <property type="match status" value="1"/>
</dbReference>
<dbReference type="OrthoDB" id="7490514at2759"/>
<proteinExistence type="predicted"/>
<reference evidence="3" key="1">
    <citation type="submission" date="2021-12" db="EMBL/GenBank/DDBJ databases">
        <authorList>
            <person name="King R."/>
        </authorList>
    </citation>
    <scope>NUCLEOTIDE SEQUENCE</scope>
</reference>
<name>A0A9N9R8J7_9NEOP</name>
<dbReference type="Proteomes" id="UP001153714">
    <property type="component" value="Chromosome 4"/>
</dbReference>
<dbReference type="InterPro" id="IPR011011">
    <property type="entry name" value="Znf_FYVE_PHD"/>
</dbReference>
<accession>A0A9N9R8J7</accession>
<dbReference type="Pfam" id="PF25298">
    <property type="entry name" value="Baculo_FP_2nd"/>
    <property type="match status" value="1"/>
</dbReference>
<protein>
    <recommendedName>
        <fullName evidence="2">FP protein C-terminal domain-containing protein</fullName>
    </recommendedName>
</protein>